<feature type="compositionally biased region" description="Polar residues" evidence="2">
    <location>
        <begin position="56"/>
        <end position="81"/>
    </location>
</feature>
<dbReference type="RefSeq" id="WP_149940605.1">
    <property type="nucleotide sequence ID" value="NZ_JAHOGS010000016.1"/>
</dbReference>
<keyword evidence="3" id="KW-0472">Membrane</keyword>
<evidence type="ECO:0000313" key="5">
    <source>
        <dbReference type="EMBL" id="WHX09369.1"/>
    </source>
</evidence>
<reference evidence="5" key="2">
    <citation type="journal article" date="2023" name="Nat. Commun.">
        <title>Identification of a novel Human Milk Oligosaccharides utilization cluster in the infant gut commensal Bacteroides dorei.</title>
        <authorList>
            <person name="Kijner S."/>
            <person name="Ennis D."/>
            <person name="Shmorak S."/>
            <person name="Florentin A."/>
            <person name="Yassour M."/>
        </authorList>
    </citation>
    <scope>NUCLEOTIDE SEQUENCE</scope>
    <source>
        <strain evidence="5">2</strain>
    </source>
</reference>
<keyword evidence="3" id="KW-1133">Transmembrane helix</keyword>
<gene>
    <name evidence="4" type="ORF">F2Y61_01270</name>
    <name evidence="5" type="ORF">QNN11_18880</name>
</gene>
<evidence type="ECO:0000256" key="1">
    <source>
        <dbReference type="SAM" id="Coils"/>
    </source>
</evidence>
<name>A0A5M6A0Q5_9BACT</name>
<dbReference type="AlphaFoldDB" id="A0A5M6A0Q5"/>
<feature type="region of interest" description="Disordered" evidence="2">
    <location>
        <begin position="30"/>
        <end position="89"/>
    </location>
</feature>
<dbReference type="Proteomes" id="UP001177934">
    <property type="component" value="Chromosome"/>
</dbReference>
<reference evidence="4 6" key="1">
    <citation type="journal article" date="2019" name="Nat. Med.">
        <title>A library of human gut bacterial isolates paired with longitudinal multiomics data enables mechanistic microbiome research.</title>
        <authorList>
            <person name="Poyet M."/>
            <person name="Groussin M."/>
            <person name="Gibbons S.M."/>
            <person name="Avila-Pacheco J."/>
            <person name="Jiang X."/>
            <person name="Kearney S.M."/>
            <person name="Perrotta A.R."/>
            <person name="Berdy B."/>
            <person name="Zhao S."/>
            <person name="Lieberman T.D."/>
            <person name="Swanson P.K."/>
            <person name="Smith M."/>
            <person name="Roesemann S."/>
            <person name="Alexander J.E."/>
            <person name="Rich S.A."/>
            <person name="Livny J."/>
            <person name="Vlamakis H."/>
            <person name="Clish C."/>
            <person name="Bullock K."/>
            <person name="Deik A."/>
            <person name="Scott J."/>
            <person name="Pierce K.A."/>
            <person name="Xavier R.J."/>
            <person name="Alm E.J."/>
        </authorList>
    </citation>
    <scope>NUCLEOTIDE SEQUENCE [LARGE SCALE GENOMIC DNA]</scope>
    <source>
        <strain evidence="4 6">BIOML-A5</strain>
    </source>
</reference>
<dbReference type="EMBL" id="CP126056">
    <property type="protein sequence ID" value="WHX09369.1"/>
    <property type="molecule type" value="Genomic_DNA"/>
</dbReference>
<accession>A0A5M6A0Q5</accession>
<organism evidence="4 6">
    <name type="scientific">Phocaeicola dorei</name>
    <dbReference type="NCBI Taxonomy" id="357276"/>
    <lineage>
        <taxon>Bacteria</taxon>
        <taxon>Pseudomonadati</taxon>
        <taxon>Bacteroidota</taxon>
        <taxon>Bacteroidia</taxon>
        <taxon>Bacteroidales</taxon>
        <taxon>Bacteroidaceae</taxon>
        <taxon>Phocaeicola</taxon>
    </lineage>
</organism>
<evidence type="ECO:0000256" key="3">
    <source>
        <dbReference type="SAM" id="Phobius"/>
    </source>
</evidence>
<evidence type="ECO:0000313" key="4">
    <source>
        <dbReference type="EMBL" id="KAA5386484.1"/>
    </source>
</evidence>
<proteinExistence type="predicted"/>
<feature type="coiled-coil region" evidence="1">
    <location>
        <begin position="89"/>
        <end position="120"/>
    </location>
</feature>
<keyword evidence="3" id="KW-0812">Transmembrane</keyword>
<protein>
    <submittedName>
        <fullName evidence="4">Uncharacterized protein</fullName>
    </submittedName>
</protein>
<feature type="transmembrane region" description="Helical" evidence="3">
    <location>
        <begin position="6"/>
        <end position="25"/>
    </location>
</feature>
<evidence type="ECO:0000256" key="2">
    <source>
        <dbReference type="SAM" id="MobiDB-lite"/>
    </source>
</evidence>
<keyword evidence="1" id="KW-0175">Coiled coil</keyword>
<evidence type="ECO:0000313" key="6">
    <source>
        <dbReference type="Proteomes" id="UP000347681"/>
    </source>
</evidence>
<dbReference type="Proteomes" id="UP000347681">
    <property type="component" value="Unassembled WGS sequence"/>
</dbReference>
<sequence>MIHIIITVVISSLTSVLTCLILNLIQNHRRKDKREKELKEDTTIASTPQHNEKKSSVPNVQQKSEVSTVDVGTSNASNKNAACQDKKLSKKEQQKLLRKEERAQKRQEEFKRKIEEEELRRKKNFDPLKSKPEAVTYKALAVLDGKLTPCEIGQTQYYRCWEYEGRIFFEFYCDKSKAAKAVNNRSAILEPFCVKNPNSVPVDSAKSMIIEQFGEIDSNYNIISKSHIKFE</sequence>
<dbReference type="EMBL" id="VVZB01000001">
    <property type="protein sequence ID" value="KAA5386484.1"/>
    <property type="molecule type" value="Genomic_DNA"/>
</dbReference>